<evidence type="ECO:0000313" key="1">
    <source>
        <dbReference type="EMBL" id="GLV59099.1"/>
    </source>
</evidence>
<dbReference type="Proteomes" id="UP001344906">
    <property type="component" value="Unassembled WGS sequence"/>
</dbReference>
<reference evidence="1 2" key="1">
    <citation type="submission" date="2023-02" db="EMBL/GenBank/DDBJ databases">
        <title>Dictyobacter halimunensis sp. nov., a new member of the class Ktedonobacteria from forest soil in a geothermal area.</title>
        <authorList>
            <person name="Rachmania M.K."/>
            <person name="Ningsih F."/>
            <person name="Sakai Y."/>
            <person name="Yabe S."/>
            <person name="Yokota A."/>
            <person name="Sjamsuridzal W."/>
        </authorList>
    </citation>
    <scope>NUCLEOTIDE SEQUENCE [LARGE SCALE GENOMIC DNA]</scope>
    <source>
        <strain evidence="1 2">S3.2.2.5</strain>
    </source>
</reference>
<dbReference type="RefSeq" id="WP_338255584.1">
    <property type="nucleotide sequence ID" value="NZ_BSRI01000002.1"/>
</dbReference>
<comment type="caution">
    <text evidence="1">The sequence shown here is derived from an EMBL/GenBank/DDBJ whole genome shotgun (WGS) entry which is preliminary data.</text>
</comment>
<dbReference type="EMBL" id="BSRI01000002">
    <property type="protein sequence ID" value="GLV59099.1"/>
    <property type="molecule type" value="Genomic_DNA"/>
</dbReference>
<name>A0ABQ6FXT4_9CHLR</name>
<dbReference type="Gene3D" id="2.60.120.560">
    <property type="entry name" value="Exo-inulinase, domain 1"/>
    <property type="match status" value="1"/>
</dbReference>
<keyword evidence="2" id="KW-1185">Reference proteome</keyword>
<proteinExistence type="predicted"/>
<evidence type="ECO:0008006" key="3">
    <source>
        <dbReference type="Google" id="ProtNLM"/>
    </source>
</evidence>
<gene>
    <name evidence="1" type="ORF">KDH_59270</name>
</gene>
<protein>
    <recommendedName>
        <fullName evidence="3">3-keto-disaccharide hydrolase domain-containing protein</fullName>
    </recommendedName>
</protein>
<organism evidence="1 2">
    <name type="scientific">Dictyobacter halimunensis</name>
    <dbReference type="NCBI Taxonomy" id="3026934"/>
    <lineage>
        <taxon>Bacteria</taxon>
        <taxon>Bacillati</taxon>
        <taxon>Chloroflexota</taxon>
        <taxon>Ktedonobacteria</taxon>
        <taxon>Ktedonobacterales</taxon>
        <taxon>Dictyobacteraceae</taxon>
        <taxon>Dictyobacter</taxon>
    </lineage>
</organism>
<sequence>MIADQTLVSNWHVQEDTLVQAEFSYGERTILKGSPLERFEFGATMRLDEHKEGVVATLGILAQYSEQYKIFVHLLKQQEHWVLAVESTDIDPVINRVVALPENFDLAAWHTLRLIQEQEQIHIHLDGTHVLSINEPARTAQPGLIITNAAASFSHIWQIETNA</sequence>
<accession>A0ABQ6FXT4</accession>
<evidence type="ECO:0000313" key="2">
    <source>
        <dbReference type="Proteomes" id="UP001344906"/>
    </source>
</evidence>